<gene>
    <name evidence="1" type="ORF">SD77_2151</name>
</gene>
<evidence type="ECO:0008006" key="3">
    <source>
        <dbReference type="Google" id="ProtNLM"/>
    </source>
</evidence>
<evidence type="ECO:0000313" key="2">
    <source>
        <dbReference type="Proteomes" id="UP000031982"/>
    </source>
</evidence>
<accession>A0ABR5AY87</accession>
<sequence>MKAGDNGCKKQRSQVLQTAASEKRFPLSIPCQTCPITGTIDD</sequence>
<name>A0ABR5AY87_BACBA</name>
<dbReference type="EMBL" id="JXLP01000002">
    <property type="protein sequence ID" value="KIL79697.1"/>
    <property type="molecule type" value="Genomic_DNA"/>
</dbReference>
<dbReference type="Proteomes" id="UP000031982">
    <property type="component" value="Unassembled WGS sequence"/>
</dbReference>
<organism evidence="1 2">
    <name type="scientific">Bacillus badius</name>
    <dbReference type="NCBI Taxonomy" id="1455"/>
    <lineage>
        <taxon>Bacteria</taxon>
        <taxon>Bacillati</taxon>
        <taxon>Bacillota</taxon>
        <taxon>Bacilli</taxon>
        <taxon>Bacillales</taxon>
        <taxon>Bacillaceae</taxon>
        <taxon>Pseudobacillus</taxon>
    </lineage>
</organism>
<protein>
    <recommendedName>
        <fullName evidence="3">Ribose 5-phosphate isomerase B</fullName>
    </recommendedName>
</protein>
<comment type="caution">
    <text evidence="1">The sequence shown here is derived from an EMBL/GenBank/DDBJ whole genome shotgun (WGS) entry which is preliminary data.</text>
</comment>
<proteinExistence type="predicted"/>
<reference evidence="1 2" key="1">
    <citation type="submission" date="2015-01" db="EMBL/GenBank/DDBJ databases">
        <title>Genome Assembly of Bacillus badius MTCC 1458.</title>
        <authorList>
            <person name="Verma A."/>
            <person name="Khatri I."/>
            <person name="Mual P."/>
            <person name="Subramanian S."/>
            <person name="Krishnamurthi S."/>
        </authorList>
    </citation>
    <scope>NUCLEOTIDE SEQUENCE [LARGE SCALE GENOMIC DNA]</scope>
    <source>
        <strain evidence="1 2">MTCC 1458</strain>
    </source>
</reference>
<evidence type="ECO:0000313" key="1">
    <source>
        <dbReference type="EMBL" id="KIL79697.1"/>
    </source>
</evidence>
<keyword evidence="2" id="KW-1185">Reference proteome</keyword>